<feature type="compositionally biased region" description="Low complexity" evidence="1">
    <location>
        <begin position="142"/>
        <end position="165"/>
    </location>
</feature>
<feature type="domain" description="Peptidase S74" evidence="3">
    <location>
        <begin position="237"/>
        <end position="328"/>
    </location>
</feature>
<dbReference type="PROSITE" id="PS51688">
    <property type="entry name" value="ICA"/>
    <property type="match status" value="1"/>
</dbReference>
<dbReference type="GeneID" id="14887037"/>
<proteinExistence type="predicted"/>
<feature type="transmembrane region" description="Helical" evidence="2">
    <location>
        <begin position="377"/>
        <end position="398"/>
    </location>
</feature>
<dbReference type="RefSeq" id="XP_004255047.1">
    <property type="nucleotide sequence ID" value="XM_004254999.1"/>
</dbReference>
<dbReference type="Proteomes" id="UP000014680">
    <property type="component" value="Unassembled WGS sequence"/>
</dbReference>
<keyword evidence="2" id="KW-1133">Transmembrane helix</keyword>
<protein>
    <recommendedName>
        <fullName evidence="3">Peptidase S74 domain-containing protein</fullName>
    </recommendedName>
</protein>
<feature type="transmembrane region" description="Helical" evidence="2">
    <location>
        <begin position="468"/>
        <end position="490"/>
    </location>
</feature>
<evidence type="ECO:0000256" key="2">
    <source>
        <dbReference type="SAM" id="Phobius"/>
    </source>
</evidence>
<evidence type="ECO:0000313" key="5">
    <source>
        <dbReference type="Proteomes" id="UP000014680"/>
    </source>
</evidence>
<keyword evidence="5" id="KW-1185">Reference proteome</keyword>
<dbReference type="InterPro" id="IPR030392">
    <property type="entry name" value="S74_ICA"/>
</dbReference>
<dbReference type="EMBL" id="KB206756">
    <property type="protein sequence ID" value="ELP88276.1"/>
    <property type="molecule type" value="Genomic_DNA"/>
</dbReference>
<dbReference type="OMA" id="ALAFWFN"/>
<evidence type="ECO:0000313" key="4">
    <source>
        <dbReference type="EMBL" id="ELP88276.1"/>
    </source>
</evidence>
<reference evidence="4 5" key="1">
    <citation type="submission" date="2012-10" db="EMBL/GenBank/DDBJ databases">
        <authorList>
            <person name="Zafar N."/>
            <person name="Inman J."/>
            <person name="Hall N."/>
            <person name="Lorenzi H."/>
            <person name="Caler E."/>
        </authorList>
    </citation>
    <scope>NUCLEOTIDE SEQUENCE [LARGE SCALE GENOMIC DNA]</scope>
    <source>
        <strain evidence="4 5">IP1</strain>
    </source>
</reference>
<sequence>METVVTPPQQPRKKNWLCIFPGCTQCAATHYNVYSHVWDSHLRHLTLSPLFSGCKGVVYKKLKDRSEVKRMCEVYMIEVNTDQDVEAQRASARLKMGNPQLSVLVNSQNSFESDSLNDQNTSSGQNTQNMSIPQNPPNMQIQLQQVAQPQEMPQQLSQLQKTQQMQPPPQASQLPFQQTNPLGYMWDCVTHYNEPEPIQQVVMPQDDFMRVVQITSNLKRLHVAGEILAENGFLQRSDARVKEHIEPLKGCLDSILTMTGRSFTYKGKEEKKLGFIAQEMQEVLPELVHEDEEGLSVDVIGIIPVLVEALKEIHTASDFTVEDTNSRFKELSKAADEALSMIKNVTTRVEQCEEQKKHLGVFAIEEEAVVKFSSGPVLLTLVLSLLFSGISCGVIFAIPKMPVMWLYCWGMSVVLWVCCWRQRGELTRIVKNRKIEFYWFHEHSVFYYISAVILVLFLAVSLVMGTSIITFTAVSVGVLLVMTAATIWFFQKYKIKFAIVFSLFCVVLVTVSACAVVLFLVQPDYTCNINDNSREYTITVDLNVKTAKQVVTTLPWNCWSSSFVFSDDLPNGFVSIIPTDGTPPYFEGVATNQFPTTTVKVFIKCVDVVKFYCGAVTLKTCSSRTDEVDCTGNACTWSVEDQTCS</sequence>
<gene>
    <name evidence="4" type="ORF">EIN_226490</name>
</gene>
<evidence type="ECO:0000256" key="1">
    <source>
        <dbReference type="SAM" id="MobiDB-lite"/>
    </source>
</evidence>
<dbReference type="PANTHER" id="PTHR13029:SF21">
    <property type="entry name" value="PEPTIDASE S74 DOMAIN-CONTAINING PROTEIN"/>
    <property type="match status" value="1"/>
</dbReference>
<dbReference type="InterPro" id="IPR051577">
    <property type="entry name" value="MRF-like"/>
</dbReference>
<dbReference type="Pfam" id="PF13884">
    <property type="entry name" value="Peptidase_S74"/>
    <property type="match status" value="1"/>
</dbReference>
<organism evidence="4 5">
    <name type="scientific">Entamoeba invadens IP1</name>
    <dbReference type="NCBI Taxonomy" id="370355"/>
    <lineage>
        <taxon>Eukaryota</taxon>
        <taxon>Amoebozoa</taxon>
        <taxon>Evosea</taxon>
        <taxon>Archamoebae</taxon>
        <taxon>Mastigamoebida</taxon>
        <taxon>Entamoebidae</taxon>
        <taxon>Entamoeba</taxon>
    </lineage>
</organism>
<feature type="transmembrane region" description="Helical" evidence="2">
    <location>
        <begin position="404"/>
        <end position="424"/>
    </location>
</feature>
<name>A0A0A1U2H1_ENTIV</name>
<accession>A0A0A1U2H1</accession>
<dbReference type="PANTHER" id="PTHR13029">
    <property type="match status" value="1"/>
</dbReference>
<feature type="compositionally biased region" description="Polar residues" evidence="1">
    <location>
        <begin position="111"/>
        <end position="141"/>
    </location>
</feature>
<dbReference type="OrthoDB" id="27041at2759"/>
<feature type="transmembrane region" description="Helical" evidence="2">
    <location>
        <begin position="445"/>
        <end position="462"/>
    </location>
</feature>
<dbReference type="VEuPathDB" id="AmoebaDB:EIN_226490"/>
<feature type="region of interest" description="Disordered" evidence="1">
    <location>
        <begin position="111"/>
        <end position="177"/>
    </location>
</feature>
<feature type="transmembrane region" description="Helical" evidence="2">
    <location>
        <begin position="497"/>
        <end position="521"/>
    </location>
</feature>
<dbReference type="KEGG" id="eiv:EIN_226490"/>
<evidence type="ECO:0000259" key="3">
    <source>
        <dbReference type="PROSITE" id="PS51688"/>
    </source>
</evidence>
<keyword evidence="2" id="KW-0812">Transmembrane</keyword>
<dbReference type="AlphaFoldDB" id="A0A0A1U2H1"/>
<keyword evidence="2" id="KW-0472">Membrane</keyword>